<sequence>MERNVLRDATEGWRLLAGSSSRLKSAAWEAWRSLTEERASRRAAAKMLSATQVARRALYAWRASQQLASGSRMRGSDQTTAPAWARLERRLAACAQLRAARRRGAKAEAWTRWAELAAEGAARSDVASSAARGSLLRKAWRSLEARRQAARRLHRARALLGRKRLARALRRWRESSDRGFEEVAVHIGRWSRRRAGSAFKAWRAAPAKTRALSAAAAAAREGALSRQGAEALRRWRCVAAHRRHVVATFFAWHRRRAGRIFLAWAQVGSRLAEERATVLHVRDKQRLRTMLECFLSWRNFVSRRRWCTKVLCHRRRTARVQLLHSTLTLWQDTTRTLRRLRFAASRVVRHVAVGVLVGTFVHWKSTVVARREVLKSQDNFRRAKEKQELSELFSSWAGAVHKRVAIRGRVAMLLSRSEARLARRCFVSWRAELESKIAASCFLGHLQNKLKRKTLQTWVAAVLLAGNTEKLTSLSQVVLRRDFLRNVWFLWVYLTKRKALSVCSLKQRIGVRMSARSVRVAFQAWKASSRVSGQALLESRRRFEEKLSKCCTRTFNCWKACTEEKKQNREKLRICIASKRMACDWFMNWYASVFEAEISSAVDLLFGTCDDSIRHLFQEENCPWPGRQAEHGLEGPVESKSPEIRVSERFEADTVSCARAIYYPRDLSMALSCNASLFTTSCESGESRELWTPAKTPSLRSSAGLGSDSGIIPSYGNPLYNSTSPGKRECNFSPVQPSPNPAYLPASARQTKGSQLPENSTPGCQNPAHSPFEPSVPSCFKARGVMEGLQHTGGETLPLSAVNGCGPSHQLG</sequence>
<reference evidence="2" key="1">
    <citation type="submission" date="2014-05" db="EMBL/GenBank/DDBJ databases">
        <title>The transcriptome of the halophilic microalga Tetraselmis sp. GSL018 isolated from the Great Salt Lake, Utah.</title>
        <authorList>
            <person name="Jinkerson R.E."/>
            <person name="D'Adamo S."/>
            <person name="Posewitz M.C."/>
        </authorList>
    </citation>
    <scope>NUCLEOTIDE SEQUENCE</scope>
    <source>
        <strain evidence="2">GSL018</strain>
    </source>
</reference>
<feature type="compositionally biased region" description="Polar residues" evidence="1">
    <location>
        <begin position="748"/>
        <end position="768"/>
    </location>
</feature>
<organism evidence="2">
    <name type="scientific">Tetraselmis sp. GSL018</name>
    <dbReference type="NCBI Taxonomy" id="582737"/>
    <lineage>
        <taxon>Eukaryota</taxon>
        <taxon>Viridiplantae</taxon>
        <taxon>Chlorophyta</taxon>
        <taxon>core chlorophytes</taxon>
        <taxon>Chlorodendrophyceae</taxon>
        <taxon>Chlorodendrales</taxon>
        <taxon>Chlorodendraceae</taxon>
        <taxon>Tetraselmis</taxon>
    </lineage>
</organism>
<feature type="region of interest" description="Disordered" evidence="1">
    <location>
        <begin position="723"/>
        <end position="771"/>
    </location>
</feature>
<evidence type="ECO:0000313" key="2">
    <source>
        <dbReference type="EMBL" id="JAC74169.1"/>
    </source>
</evidence>
<accession>A0A061RTV5</accession>
<evidence type="ECO:0000256" key="1">
    <source>
        <dbReference type="SAM" id="MobiDB-lite"/>
    </source>
</evidence>
<dbReference type="EMBL" id="GBEZ01011637">
    <property type="protein sequence ID" value="JAC74169.1"/>
    <property type="molecule type" value="Transcribed_RNA"/>
</dbReference>
<protein>
    <recommendedName>
        <fullName evidence="3">Sfi1 spindle body domain-containing protein</fullName>
    </recommendedName>
</protein>
<proteinExistence type="predicted"/>
<gene>
    <name evidence="2" type="ORF">TSPGSL018_26700</name>
</gene>
<name>A0A061RTV5_9CHLO</name>
<dbReference type="AlphaFoldDB" id="A0A061RTV5"/>
<evidence type="ECO:0008006" key="3">
    <source>
        <dbReference type="Google" id="ProtNLM"/>
    </source>
</evidence>